<evidence type="ECO:0000256" key="1">
    <source>
        <dbReference type="SAM" id="Phobius"/>
    </source>
</evidence>
<evidence type="ECO:0000313" key="2">
    <source>
        <dbReference type="EMBL" id="OGD67458.1"/>
    </source>
</evidence>
<dbReference type="Proteomes" id="UP000179003">
    <property type="component" value="Unassembled WGS sequence"/>
</dbReference>
<name>A0A1F5EJ81_9BACT</name>
<evidence type="ECO:0000313" key="3">
    <source>
        <dbReference type="Proteomes" id="UP000179003"/>
    </source>
</evidence>
<keyword evidence="1" id="KW-0812">Transmembrane</keyword>
<dbReference type="EMBL" id="MFAE01000005">
    <property type="protein sequence ID" value="OGD67458.1"/>
    <property type="molecule type" value="Genomic_DNA"/>
</dbReference>
<keyword evidence="1" id="KW-1133">Transmembrane helix</keyword>
<reference evidence="2 3" key="1">
    <citation type="journal article" date="2016" name="Nat. Commun.">
        <title>Thousands of microbial genomes shed light on interconnected biogeochemical processes in an aquifer system.</title>
        <authorList>
            <person name="Anantharaman K."/>
            <person name="Brown C.T."/>
            <person name="Hug L.A."/>
            <person name="Sharon I."/>
            <person name="Castelle C.J."/>
            <person name="Probst A.J."/>
            <person name="Thomas B.C."/>
            <person name="Singh A."/>
            <person name="Wilkins M.J."/>
            <person name="Karaoz U."/>
            <person name="Brodie E.L."/>
            <person name="Williams K.H."/>
            <person name="Hubbard S.S."/>
            <person name="Banfield J.F."/>
        </authorList>
    </citation>
    <scope>NUCLEOTIDE SEQUENCE [LARGE SCALE GENOMIC DNA]</scope>
</reference>
<dbReference type="STRING" id="1797582.A2442_03065"/>
<dbReference type="AlphaFoldDB" id="A0A1F5EJ81"/>
<proteinExistence type="predicted"/>
<keyword evidence="1" id="KW-0472">Membrane</keyword>
<organism evidence="2 3">
    <name type="scientific">Candidatus Campbellbacteria bacterium RIFOXYC2_FULL_35_25</name>
    <dbReference type="NCBI Taxonomy" id="1797582"/>
    <lineage>
        <taxon>Bacteria</taxon>
        <taxon>Candidatus Campbelliibacteriota</taxon>
    </lineage>
</organism>
<protein>
    <submittedName>
        <fullName evidence="2">Uncharacterized protein</fullName>
    </submittedName>
</protein>
<feature type="transmembrane region" description="Helical" evidence="1">
    <location>
        <begin position="37"/>
        <end position="53"/>
    </location>
</feature>
<gene>
    <name evidence="2" type="ORF">A2442_03065</name>
</gene>
<sequence>MDIKSACVIVFLVGFVGSIWGLTHPPGPTRFRKLKKVLYPCFPLIAMAGYFGLNNCKRSQND</sequence>
<accession>A0A1F5EJ81</accession>
<comment type="caution">
    <text evidence="2">The sequence shown here is derived from an EMBL/GenBank/DDBJ whole genome shotgun (WGS) entry which is preliminary data.</text>
</comment>